<gene>
    <name evidence="3" type="ORF">AB0E89_39575</name>
</gene>
<dbReference type="InterPro" id="IPR050807">
    <property type="entry name" value="TransReg_Diox_bact_type"/>
</dbReference>
<organism evidence="3 4">
    <name type="scientific">Streptomyces sp. 900129855</name>
    <dbReference type="NCBI Taxonomy" id="3155129"/>
    <lineage>
        <taxon>Bacteria</taxon>
        <taxon>Bacillati</taxon>
        <taxon>Actinomycetota</taxon>
        <taxon>Actinomycetes</taxon>
        <taxon>Kitasatosporales</taxon>
        <taxon>Streptomycetaceae</taxon>
        <taxon>Streptomyces</taxon>
    </lineage>
</organism>
<dbReference type="PANTHER" id="PTHR46797">
    <property type="entry name" value="HTH-TYPE TRANSCRIPTIONAL REGULATOR"/>
    <property type="match status" value="1"/>
</dbReference>
<protein>
    <submittedName>
        <fullName evidence="3">Helix-turn-helix transcriptional regulator</fullName>
    </submittedName>
</protein>
<dbReference type="SUPFAM" id="SSF47413">
    <property type="entry name" value="lambda repressor-like DNA-binding domains"/>
    <property type="match status" value="1"/>
</dbReference>
<dbReference type="PROSITE" id="PS50943">
    <property type="entry name" value="HTH_CROC1"/>
    <property type="match status" value="1"/>
</dbReference>
<proteinExistence type="predicted"/>
<dbReference type="RefSeq" id="WP_361708642.1">
    <property type="nucleotide sequence ID" value="NZ_JBEZVE010000030.1"/>
</dbReference>
<comment type="caution">
    <text evidence="3">The sequence shown here is derived from an EMBL/GenBank/DDBJ whole genome shotgun (WGS) entry which is preliminary data.</text>
</comment>
<dbReference type="SMART" id="SM00530">
    <property type="entry name" value="HTH_XRE"/>
    <property type="match status" value="1"/>
</dbReference>
<dbReference type="InterPro" id="IPR001387">
    <property type="entry name" value="Cro/C1-type_HTH"/>
</dbReference>
<reference evidence="3 4" key="1">
    <citation type="submission" date="2024-06" db="EMBL/GenBank/DDBJ databases">
        <title>The Natural Products Discovery Center: Release of the First 8490 Sequenced Strains for Exploring Actinobacteria Biosynthetic Diversity.</title>
        <authorList>
            <person name="Kalkreuter E."/>
            <person name="Kautsar S.A."/>
            <person name="Yang D."/>
            <person name="Bader C.D."/>
            <person name="Teijaro C.N."/>
            <person name="Fluegel L."/>
            <person name="Davis C.M."/>
            <person name="Simpson J.R."/>
            <person name="Lauterbach L."/>
            <person name="Steele A.D."/>
            <person name="Gui C."/>
            <person name="Meng S."/>
            <person name="Li G."/>
            <person name="Viehrig K."/>
            <person name="Ye F."/>
            <person name="Su P."/>
            <person name="Kiefer A.F."/>
            <person name="Nichols A."/>
            <person name="Cepeda A.J."/>
            <person name="Yan W."/>
            <person name="Fan B."/>
            <person name="Jiang Y."/>
            <person name="Adhikari A."/>
            <person name="Zheng C.-J."/>
            <person name="Schuster L."/>
            <person name="Cowan T.M."/>
            <person name="Smanski M.J."/>
            <person name="Chevrette M.G."/>
            <person name="De Carvalho L.P.S."/>
            <person name="Shen B."/>
        </authorList>
    </citation>
    <scope>NUCLEOTIDE SEQUENCE [LARGE SCALE GENOMIC DNA]</scope>
    <source>
        <strain evidence="3 4">NPDC033843</strain>
    </source>
</reference>
<keyword evidence="1" id="KW-0238">DNA-binding</keyword>
<feature type="domain" description="HTH cro/C1-type" evidence="2">
    <location>
        <begin position="46"/>
        <end position="100"/>
    </location>
</feature>
<accession>A0ABV2ZVH1</accession>
<evidence type="ECO:0000313" key="4">
    <source>
        <dbReference type="Proteomes" id="UP001550739"/>
    </source>
</evidence>
<dbReference type="Proteomes" id="UP001550739">
    <property type="component" value="Unassembled WGS sequence"/>
</dbReference>
<dbReference type="Pfam" id="PF01381">
    <property type="entry name" value="HTH_3"/>
    <property type="match status" value="1"/>
</dbReference>
<sequence>MCRISSLETDYAQLFMARGKSYRSSRCVPAREPSPDPRLLSLGMQIRRLREERGYSLEELAERSGMSFRGLIYIEHGQRSPSVLTLLDIAAGLDVEPGELVNHITREESGKSEPR</sequence>
<keyword evidence="4" id="KW-1185">Reference proteome</keyword>
<name>A0ABV2ZVH1_9ACTN</name>
<dbReference type="InterPro" id="IPR010982">
    <property type="entry name" value="Lambda_DNA-bd_dom_sf"/>
</dbReference>
<evidence type="ECO:0000256" key="1">
    <source>
        <dbReference type="ARBA" id="ARBA00023125"/>
    </source>
</evidence>
<dbReference type="PANTHER" id="PTHR46797:SF1">
    <property type="entry name" value="METHYLPHOSPHONATE SYNTHASE"/>
    <property type="match status" value="1"/>
</dbReference>
<dbReference type="CDD" id="cd00093">
    <property type="entry name" value="HTH_XRE"/>
    <property type="match status" value="1"/>
</dbReference>
<dbReference type="EMBL" id="JBEZVE010000030">
    <property type="protein sequence ID" value="MEU3786567.1"/>
    <property type="molecule type" value="Genomic_DNA"/>
</dbReference>
<evidence type="ECO:0000259" key="2">
    <source>
        <dbReference type="PROSITE" id="PS50943"/>
    </source>
</evidence>
<evidence type="ECO:0000313" key="3">
    <source>
        <dbReference type="EMBL" id="MEU3786567.1"/>
    </source>
</evidence>
<dbReference type="Gene3D" id="1.10.260.40">
    <property type="entry name" value="lambda repressor-like DNA-binding domains"/>
    <property type="match status" value="1"/>
</dbReference>